<organism evidence="10">
    <name type="scientific">Cercomonas sp. ATCC 50318</name>
    <dbReference type="NCBI Taxonomy" id="45112"/>
    <lineage>
        <taxon>Eukaryota</taxon>
        <taxon>Sar</taxon>
        <taxon>Rhizaria</taxon>
        <taxon>Cercozoa</taxon>
        <taxon>Cercomonadida</taxon>
        <taxon>Cercomonadidae</taxon>
        <taxon>Cercomonas</taxon>
    </lineage>
</organism>
<dbReference type="GO" id="GO:0005665">
    <property type="term" value="C:RNA polymerase II, core complex"/>
    <property type="evidence" value="ECO:0007669"/>
    <property type="project" value="TreeGrafter"/>
</dbReference>
<feature type="non-terminal residue" evidence="10">
    <location>
        <position position="417"/>
    </location>
</feature>
<reference evidence="10" key="1">
    <citation type="journal article" date="2003" name="Int. J. Syst. Evol. Microbiol.">
        <title>Foraminifera and Cercozoa share a common origin according to RNA polymerase II phylogenies.</title>
        <authorList>
            <person name="Longet D."/>
            <person name="Archibald J.M."/>
            <person name="Keeling P.J."/>
            <person name="Pawlowski J."/>
        </authorList>
    </citation>
    <scope>NUCLEOTIDE SEQUENCE</scope>
    <source>
        <strain evidence="10">ATCC 50318</strain>
    </source>
</reference>
<evidence type="ECO:0000259" key="9">
    <source>
        <dbReference type="SMART" id="SM00663"/>
    </source>
</evidence>
<gene>
    <name evidence="10" type="primary">RPB1</name>
</gene>
<dbReference type="EC" id="2.7.7.6" evidence="8"/>
<comment type="function">
    <text evidence="8">DNA-dependent RNA polymerase catalyzes the transcription of DNA into RNA using the four ribonucleoside triphosphates as substrates.</text>
</comment>
<keyword evidence="3" id="KW-0597">Phosphoprotein</keyword>
<evidence type="ECO:0000256" key="2">
    <source>
        <dbReference type="ARBA" id="ARBA00022478"/>
    </source>
</evidence>
<evidence type="ECO:0000256" key="1">
    <source>
        <dbReference type="ARBA" id="ARBA00006460"/>
    </source>
</evidence>
<dbReference type="InterPro" id="IPR007080">
    <property type="entry name" value="RNA_pol_Rpb1_1"/>
</dbReference>
<feature type="non-terminal residue" evidence="10">
    <location>
        <position position="1"/>
    </location>
</feature>
<dbReference type="Gene3D" id="4.10.860.120">
    <property type="entry name" value="RNA polymerase II, clamp domain"/>
    <property type="match status" value="2"/>
</dbReference>
<name>Q70GL5_9EUKA</name>
<dbReference type="AlphaFoldDB" id="Q70GL5"/>
<keyword evidence="5 8" id="KW-0548">Nucleotidyltransferase</keyword>
<dbReference type="InterPro" id="IPR006592">
    <property type="entry name" value="RNA_pol_N"/>
</dbReference>
<keyword evidence="2 8" id="KW-0240">DNA-directed RNA polymerase</keyword>
<evidence type="ECO:0000256" key="7">
    <source>
        <dbReference type="ARBA" id="ARBA00023163"/>
    </source>
</evidence>
<dbReference type="SUPFAM" id="SSF64484">
    <property type="entry name" value="beta and beta-prime subunits of DNA dependent RNA-polymerase"/>
    <property type="match status" value="1"/>
</dbReference>
<comment type="similarity">
    <text evidence="1 8">Belongs to the RNA polymerase beta' chain family.</text>
</comment>
<accession>Q70GL5</accession>
<dbReference type="GO" id="GO:0003677">
    <property type="term" value="F:DNA binding"/>
    <property type="evidence" value="ECO:0007669"/>
    <property type="project" value="InterPro"/>
</dbReference>
<protein>
    <recommendedName>
        <fullName evidence="8">DNA-directed RNA polymerase subunit</fullName>
        <ecNumber evidence="8">2.7.7.6</ecNumber>
    </recommendedName>
</protein>
<comment type="catalytic activity">
    <reaction evidence="8">
        <text>RNA(n) + a ribonucleoside 5'-triphosphate = RNA(n+1) + diphosphate</text>
        <dbReference type="Rhea" id="RHEA:21248"/>
        <dbReference type="Rhea" id="RHEA-COMP:14527"/>
        <dbReference type="Rhea" id="RHEA-COMP:17342"/>
        <dbReference type="ChEBI" id="CHEBI:33019"/>
        <dbReference type="ChEBI" id="CHEBI:61557"/>
        <dbReference type="ChEBI" id="CHEBI:140395"/>
        <dbReference type="EC" id="2.7.7.6"/>
    </reaction>
</comment>
<dbReference type="Pfam" id="PF04997">
    <property type="entry name" value="RNA_pol_Rpb1_1"/>
    <property type="match status" value="1"/>
</dbReference>
<evidence type="ECO:0000256" key="5">
    <source>
        <dbReference type="ARBA" id="ARBA00022695"/>
    </source>
</evidence>
<dbReference type="PANTHER" id="PTHR19376:SF37">
    <property type="entry name" value="DNA-DIRECTED RNA POLYMERASE II SUBUNIT RPB1"/>
    <property type="match status" value="1"/>
</dbReference>
<dbReference type="Gene3D" id="3.30.1490.180">
    <property type="entry name" value="RNA polymerase ii"/>
    <property type="match status" value="1"/>
</dbReference>
<keyword evidence="6" id="KW-0677">Repeat</keyword>
<dbReference type="InterPro" id="IPR045867">
    <property type="entry name" value="DNA-dir_RpoC_beta_prime"/>
</dbReference>
<evidence type="ECO:0000256" key="4">
    <source>
        <dbReference type="ARBA" id="ARBA00022679"/>
    </source>
</evidence>
<dbReference type="SMART" id="SM00663">
    <property type="entry name" value="RPOLA_N"/>
    <property type="match status" value="1"/>
</dbReference>
<dbReference type="InterPro" id="IPR000722">
    <property type="entry name" value="RNA_pol_asu"/>
</dbReference>
<dbReference type="Pfam" id="PF00623">
    <property type="entry name" value="RNA_pol_Rpb1_2"/>
    <property type="match status" value="1"/>
</dbReference>
<evidence type="ECO:0000256" key="3">
    <source>
        <dbReference type="ARBA" id="ARBA00022553"/>
    </source>
</evidence>
<dbReference type="EMBL" id="AJ581701">
    <property type="protein sequence ID" value="CAE46439.1"/>
    <property type="molecule type" value="Genomic_DNA"/>
</dbReference>
<evidence type="ECO:0000313" key="10">
    <source>
        <dbReference type="EMBL" id="CAE46439.1"/>
    </source>
</evidence>
<dbReference type="Gene3D" id="2.40.40.20">
    <property type="match status" value="1"/>
</dbReference>
<evidence type="ECO:0000256" key="6">
    <source>
        <dbReference type="ARBA" id="ARBA00022737"/>
    </source>
</evidence>
<dbReference type="PANTHER" id="PTHR19376">
    <property type="entry name" value="DNA-DIRECTED RNA POLYMERASE"/>
    <property type="match status" value="1"/>
</dbReference>
<keyword evidence="4 8" id="KW-0808">Transferase</keyword>
<keyword evidence="7 8" id="KW-0804">Transcription</keyword>
<feature type="domain" description="RNA polymerase N-terminal" evidence="9">
    <location>
        <begin position="162"/>
        <end position="417"/>
    </location>
</feature>
<dbReference type="InterPro" id="IPR044893">
    <property type="entry name" value="RNA_pol_Rpb1_clamp_domain"/>
</dbReference>
<sequence>ECPGHFGHLELAKPIIHISFLPTILKLLRCVCYHCSALLVSRDNRRYADTQKLRQPKKRLAAVLEICRSAKECNGGFEMDDSLLDDNKEAERKKRTGCGSTLPNYRRDGIKIIVEFPDNVQFDGSVDRKKFLSPSKIYDIFRNISDEDCRALGLDPVNARPDWFLLTVLPVPPPPVRPSVMFDSATRASDDLTYKLSDIVKVNEQLKKQEAQGAAEHILQDSADVLQFHVATLFDNEISGLPRSTQRSGKPIKSIRQRLVGKGGRIRGNLMGKRVDFSARTVITGDPNLSVDQVGVPRSMATNLTFPEMVTRFNIAEMRRLVRNGPNVHPGAKTIIRDDGKKVDLRYVKKSSDQHLEVGYRVERHIRDGDVILFNRQPSLHKMSIMGHKVRVLPWSTFRLNLSCTTPYNADFDGDEM</sequence>
<dbReference type="GO" id="GO:0003899">
    <property type="term" value="F:DNA-directed RNA polymerase activity"/>
    <property type="evidence" value="ECO:0007669"/>
    <property type="project" value="UniProtKB-EC"/>
</dbReference>
<dbReference type="FunFam" id="3.30.1490.180:FF:000001">
    <property type="entry name" value="DNA-directed RNA polymerase subunit"/>
    <property type="match status" value="1"/>
</dbReference>
<proteinExistence type="inferred from homology"/>
<dbReference type="FunFam" id="2.40.40.20:FF:000019">
    <property type="entry name" value="DNA-directed RNA polymerase II subunit RPB1"/>
    <property type="match status" value="1"/>
</dbReference>
<evidence type="ECO:0000256" key="8">
    <source>
        <dbReference type="RuleBase" id="RU004279"/>
    </source>
</evidence>
<dbReference type="GO" id="GO:0006351">
    <property type="term" value="P:DNA-templated transcription"/>
    <property type="evidence" value="ECO:0007669"/>
    <property type="project" value="InterPro"/>
</dbReference>